<evidence type="ECO:0000313" key="4">
    <source>
        <dbReference type="EMBL" id="ABA78846.2"/>
    </source>
</evidence>
<dbReference type="GeneID" id="3720421"/>
<keyword evidence="1" id="KW-0472">Membrane</keyword>
<feature type="transmembrane region" description="Helical" evidence="1">
    <location>
        <begin position="342"/>
        <end position="365"/>
    </location>
</feature>
<dbReference type="InterPro" id="IPR050879">
    <property type="entry name" value="Acyltransferase_3"/>
</dbReference>
<name>Q3J2Y8_CERS4</name>
<dbReference type="PANTHER" id="PTHR23028">
    <property type="entry name" value="ACETYLTRANSFERASE"/>
    <property type="match status" value="1"/>
</dbReference>
<dbReference type="GO" id="GO:0016020">
    <property type="term" value="C:membrane"/>
    <property type="evidence" value="ECO:0007669"/>
    <property type="project" value="TreeGrafter"/>
</dbReference>
<dbReference type="RefSeq" id="WP_017140190.1">
    <property type="nucleotide sequence ID" value="NC_007493.2"/>
</dbReference>
<dbReference type="GO" id="GO:0009103">
    <property type="term" value="P:lipopolysaccharide biosynthetic process"/>
    <property type="evidence" value="ECO:0007669"/>
    <property type="project" value="TreeGrafter"/>
</dbReference>
<reference evidence="5" key="1">
    <citation type="submission" date="2005-09" db="EMBL/GenBank/DDBJ databases">
        <title>Complete sequence of chromosome 1 of Rhodobacter sphaeroides 2.4.1.</title>
        <authorList>
            <person name="Copeland A."/>
            <person name="Lucas S."/>
            <person name="Lapidus A."/>
            <person name="Barry K."/>
            <person name="Detter J.C."/>
            <person name="Glavina T."/>
            <person name="Hammon N."/>
            <person name="Israni S."/>
            <person name="Pitluck S."/>
            <person name="Richardson P."/>
            <person name="Mackenzie C."/>
            <person name="Choudhary M."/>
            <person name="Larimer F."/>
            <person name="Hauser L.J."/>
            <person name="Land M."/>
            <person name="Donohue T.J."/>
            <person name="Kaplan S."/>
        </authorList>
    </citation>
    <scope>NUCLEOTIDE SEQUENCE [LARGE SCALE GENOMIC DNA]</scope>
    <source>
        <strain evidence="5">ATCC 17023 / DSM 158 / JCM 6121 / CCUG 31486 / LMG 2827 / NBRC 12203 / NCIMB 8253 / ATH 2.4.1.</strain>
    </source>
</reference>
<feature type="transmembrane region" description="Helical" evidence="1">
    <location>
        <begin position="12"/>
        <end position="31"/>
    </location>
</feature>
<evidence type="ECO:0000259" key="2">
    <source>
        <dbReference type="Pfam" id="PF01757"/>
    </source>
</evidence>
<feature type="transmembrane region" description="Helical" evidence="1">
    <location>
        <begin position="284"/>
        <end position="304"/>
    </location>
</feature>
<dbReference type="OrthoDB" id="9796461at2"/>
<evidence type="ECO:0000259" key="3">
    <source>
        <dbReference type="Pfam" id="PF19040"/>
    </source>
</evidence>
<keyword evidence="4" id="KW-0012">Acyltransferase</keyword>
<dbReference type="Proteomes" id="UP000002703">
    <property type="component" value="Chromosome 1"/>
</dbReference>
<dbReference type="Pfam" id="PF01757">
    <property type="entry name" value="Acyl_transf_3"/>
    <property type="match status" value="1"/>
</dbReference>
<dbReference type="InterPro" id="IPR043968">
    <property type="entry name" value="SGNH"/>
</dbReference>
<protein>
    <submittedName>
        <fullName evidence="4">Acyltransferase domain (LPS)</fullName>
    </submittedName>
</protein>
<dbReference type="PATRIC" id="fig|272943.9.peg.1616"/>
<evidence type="ECO:0000256" key="1">
    <source>
        <dbReference type="SAM" id="Phobius"/>
    </source>
</evidence>
<feature type="transmembrane region" description="Helical" evidence="1">
    <location>
        <begin position="142"/>
        <end position="158"/>
    </location>
</feature>
<feature type="transmembrane region" description="Helical" evidence="1">
    <location>
        <begin position="163"/>
        <end position="181"/>
    </location>
</feature>
<proteinExistence type="predicted"/>
<gene>
    <name evidence="4" type="ORF">RSP_2692</name>
</gene>
<feature type="transmembrane region" description="Helical" evidence="1">
    <location>
        <begin position="75"/>
        <end position="94"/>
    </location>
</feature>
<feature type="transmembrane region" description="Helical" evidence="1">
    <location>
        <begin position="37"/>
        <end position="54"/>
    </location>
</feature>
<feature type="transmembrane region" description="Helical" evidence="1">
    <location>
        <begin position="221"/>
        <end position="237"/>
    </location>
</feature>
<dbReference type="eggNOG" id="COG1835">
    <property type="taxonomic scope" value="Bacteria"/>
</dbReference>
<organism evidence="4 5">
    <name type="scientific">Cereibacter sphaeroides (strain ATCC 17023 / DSM 158 / JCM 6121 / CCUG 31486 / LMG 2827 / NBRC 12203 / NCIMB 8253 / ATH 2.4.1.)</name>
    <name type="common">Rhodobacter sphaeroides</name>
    <dbReference type="NCBI Taxonomy" id="272943"/>
    <lineage>
        <taxon>Bacteria</taxon>
        <taxon>Pseudomonadati</taxon>
        <taxon>Pseudomonadota</taxon>
        <taxon>Alphaproteobacteria</taxon>
        <taxon>Rhodobacterales</taxon>
        <taxon>Paracoccaceae</taxon>
        <taxon>Cereibacter</taxon>
    </lineage>
</organism>
<dbReference type="EnsemblBacteria" id="ABA78846">
    <property type="protein sequence ID" value="ABA78846"/>
    <property type="gene ID" value="RSP_2692"/>
</dbReference>
<feature type="domain" description="SGNH" evidence="3">
    <location>
        <begin position="398"/>
        <end position="610"/>
    </location>
</feature>
<sequence length="647" mass="70865">MRYRPDVDGLRSLAILPILLFHAGVTLFSGGYIGVDIFFVISGFLITTIIRDDLAAGRFSIVTFYERRARRILPALFFTLALTTLAAVILFLPAQLIDYAKSLFGTATFTANFYFWKNSGYFEASAHLRPLLHTWSLAVEEQFYLVVPVAIWAVWRFVRRAEMAVLLIALVASFALSVYMTERGPTANFFLLPTRAWELLLGSLVAILPARVALRGVANEAAALAGLGLTLVPVVLYTDSTPFPGVAALPPCLGTALMIWTGRASPTLVARFLSLRPLVGIGRISYSLYLVHWPICVFLLYTTLQKPGPAQVVLIVALSFALALVSYRWVEQPFRNRATLSGRPALFGASLAGLAAFAFAGVALVQSGGLPARHPGWIVTAQAETTEETRNSWHNGTCFFETDWQFGNWDAEACEIVKNEGKRVLLWGDSYAAHYAPGLEAEAKAIPHRIWQYTQAGCPPVLSYYSFARPSCQAFNGHAMELIDQLDIDTVVLSARWVDLRSRGIGTLADTVRALEDRGLEVHVIGQSPLFVIDVPIISYAKSAGADEASWTVALEPHLNEALEAASPGASFVDPVAALCGEGPCPYRSEGKLLFYDAGHFTDFGSRRAVATYFPLVSARPVIAKSLSNRGLQRKGQRRSRLWPLTG</sequence>
<dbReference type="KEGG" id="rsp:RSP_2692"/>
<dbReference type="PANTHER" id="PTHR23028:SF53">
    <property type="entry name" value="ACYL_TRANSF_3 DOMAIN-CONTAINING PROTEIN"/>
    <property type="match status" value="1"/>
</dbReference>
<dbReference type="GO" id="GO:0016747">
    <property type="term" value="F:acyltransferase activity, transferring groups other than amino-acyl groups"/>
    <property type="evidence" value="ECO:0007669"/>
    <property type="project" value="InterPro"/>
</dbReference>
<feature type="domain" description="Acyltransferase 3" evidence="2">
    <location>
        <begin position="6"/>
        <end position="327"/>
    </location>
</feature>
<accession>Q3J2Y8</accession>
<dbReference type="AlphaFoldDB" id="Q3J2Y8"/>
<dbReference type="STRING" id="272943.RSP_2692"/>
<feature type="transmembrane region" description="Helical" evidence="1">
    <location>
        <begin position="310"/>
        <end position="330"/>
    </location>
</feature>
<dbReference type="EMBL" id="CP000143">
    <property type="protein sequence ID" value="ABA78846.2"/>
    <property type="molecule type" value="Genomic_DNA"/>
</dbReference>
<dbReference type="InterPro" id="IPR002656">
    <property type="entry name" value="Acyl_transf_3_dom"/>
</dbReference>
<keyword evidence="4" id="KW-0808">Transferase</keyword>
<keyword evidence="1" id="KW-1133">Transmembrane helix</keyword>
<feature type="transmembrane region" description="Helical" evidence="1">
    <location>
        <begin position="196"/>
        <end position="214"/>
    </location>
</feature>
<dbReference type="Pfam" id="PF19040">
    <property type="entry name" value="SGNH"/>
    <property type="match status" value="1"/>
</dbReference>
<evidence type="ECO:0000313" key="5">
    <source>
        <dbReference type="Proteomes" id="UP000002703"/>
    </source>
</evidence>
<keyword evidence="5" id="KW-1185">Reference proteome</keyword>
<keyword evidence="1" id="KW-0812">Transmembrane</keyword>